<dbReference type="InterPro" id="IPR053231">
    <property type="entry name" value="GPCR_LN-TM7"/>
</dbReference>
<accession>A0A5K3ERV8</accession>
<proteinExistence type="predicted"/>
<feature type="signal peptide" evidence="3">
    <location>
        <begin position="1"/>
        <end position="23"/>
    </location>
</feature>
<evidence type="ECO:0000256" key="2">
    <source>
        <dbReference type="SAM" id="Phobius"/>
    </source>
</evidence>
<evidence type="ECO:0000256" key="3">
    <source>
        <dbReference type="SAM" id="SignalP"/>
    </source>
</evidence>
<feature type="compositionally biased region" description="Polar residues" evidence="1">
    <location>
        <begin position="661"/>
        <end position="671"/>
    </location>
</feature>
<protein>
    <submittedName>
        <fullName evidence="4">G_PROTEIN_RECEP_F2_4 domain-containing protein</fullName>
    </submittedName>
</protein>
<reference evidence="4" key="1">
    <citation type="submission" date="2019-11" db="UniProtKB">
        <authorList>
            <consortium name="WormBaseParasite"/>
        </authorList>
    </citation>
    <scope>IDENTIFICATION</scope>
</reference>
<feature type="region of interest" description="Disordered" evidence="1">
    <location>
        <begin position="623"/>
        <end position="671"/>
    </location>
</feature>
<dbReference type="PANTHER" id="PTHR45902">
    <property type="entry name" value="LATROPHILIN RECEPTOR-LIKE PROTEIN A"/>
    <property type="match status" value="1"/>
</dbReference>
<dbReference type="PANTHER" id="PTHR45902:SF1">
    <property type="entry name" value="LATROPHILIN RECEPTOR-LIKE PROTEIN A"/>
    <property type="match status" value="1"/>
</dbReference>
<keyword evidence="3" id="KW-0732">Signal</keyword>
<feature type="transmembrane region" description="Helical" evidence="2">
    <location>
        <begin position="499"/>
        <end position="523"/>
    </location>
</feature>
<name>A0A5K3ERV8_MESCO</name>
<feature type="compositionally biased region" description="Low complexity" evidence="1">
    <location>
        <begin position="643"/>
        <end position="652"/>
    </location>
</feature>
<feature type="transmembrane region" description="Helical" evidence="2">
    <location>
        <begin position="586"/>
        <end position="606"/>
    </location>
</feature>
<feature type="chain" id="PRO_5024330149" evidence="3">
    <location>
        <begin position="24"/>
        <end position="671"/>
    </location>
</feature>
<keyword evidence="2" id="KW-0472">Membrane</keyword>
<feature type="transmembrane region" description="Helical" evidence="2">
    <location>
        <begin position="275"/>
        <end position="300"/>
    </location>
</feature>
<keyword evidence="2" id="KW-1133">Transmembrane helix</keyword>
<dbReference type="AlphaFoldDB" id="A0A5K3ERV8"/>
<sequence length="671" mass="73829">MRLAEAIPITPLLTFLFALSIHGQDFRSALTGECQNATNCYCDFSCSELKDCCAGVNKTLPPSDLEDGQSIPSCVSIRNIFSNEEISPGGEFVEAVAECPSNSNIPSEIVSSCEDSDLKRVAKREKNLLNWLRTHARVLAPVVNVHNRKLYANLDCAICNGVFGSYSSHLSLSEIHKHLLLFPLHMGCNGEVDMRECIVGVKLPYSLSRSCMPLFVRSFRSSTTFISVDSLFVLPDDYLNNKYITLPFEQNEKNSTSNSSASLTVKKQNAEASGLYIWIQLLLLFFSIIGLTLMLVVYGVNVRLRRTLAGMLTMGLGLALLIMEVSLILVAFAVPQIGNRGLCVSMTVLLLFSLLCSFMWMNLFALQLLITFGNCRGCLSTCLEFLLCRRNKTYIRNRLTNTHSHGYHRSSPTSRFRKNISVATIVPLCFVIPAVAVNERAHSLLAPVYANLTSSSSDEANAPTSNVTHTDVLGSVLASTNPGFCPDGSRAWFTNLGGLITWFLVPAGTMISFNSFALLIVCIQICRLSKEARIHASPQNEQEKKRRKKSKSLAGICAKLAIILGVCWFVQFFAGWWPQLVKLRRAVGLVNSAQGGVIALSMLVSAKARRALASMLPKRCRGFVAPPDSTTQQSISKDKERSSSTSTKTWTSVLLPKRNRSQTASFGNPNN</sequence>
<dbReference type="Gene3D" id="1.20.1070.10">
    <property type="entry name" value="Rhodopsin 7-helix transmembrane proteins"/>
    <property type="match status" value="1"/>
</dbReference>
<organism evidence="4">
    <name type="scientific">Mesocestoides corti</name>
    <name type="common">Flatworm</name>
    <dbReference type="NCBI Taxonomy" id="53468"/>
    <lineage>
        <taxon>Eukaryota</taxon>
        <taxon>Metazoa</taxon>
        <taxon>Spiralia</taxon>
        <taxon>Lophotrochozoa</taxon>
        <taxon>Platyhelminthes</taxon>
        <taxon>Cestoda</taxon>
        <taxon>Eucestoda</taxon>
        <taxon>Cyclophyllidea</taxon>
        <taxon>Mesocestoididae</taxon>
        <taxon>Mesocestoides</taxon>
    </lineage>
</organism>
<dbReference type="WBParaSite" id="MCU_002242-RA">
    <property type="protein sequence ID" value="MCU_002242-RA"/>
    <property type="gene ID" value="MCU_002242"/>
</dbReference>
<keyword evidence="2" id="KW-0812">Transmembrane</keyword>
<evidence type="ECO:0000313" key="4">
    <source>
        <dbReference type="WBParaSite" id="MCU_002242-RA"/>
    </source>
</evidence>
<feature type="transmembrane region" description="Helical" evidence="2">
    <location>
        <begin position="346"/>
        <end position="370"/>
    </location>
</feature>
<feature type="transmembrane region" description="Helical" evidence="2">
    <location>
        <begin position="553"/>
        <end position="574"/>
    </location>
</feature>
<evidence type="ECO:0000256" key="1">
    <source>
        <dbReference type="SAM" id="MobiDB-lite"/>
    </source>
</evidence>
<feature type="transmembrane region" description="Helical" evidence="2">
    <location>
        <begin position="312"/>
        <end position="334"/>
    </location>
</feature>
<feature type="transmembrane region" description="Helical" evidence="2">
    <location>
        <begin position="419"/>
        <end position="437"/>
    </location>
</feature>